<gene>
    <name evidence="3" type="ORF">MoryE10_19690</name>
</gene>
<dbReference type="RefSeq" id="WP_221046945.1">
    <property type="nucleotide sequence ID" value="NZ_AP019782.1"/>
</dbReference>
<comment type="similarity">
    <text evidence="1">Belongs to the PhzF family.</text>
</comment>
<evidence type="ECO:0000313" key="4">
    <source>
        <dbReference type="Proteomes" id="UP000824988"/>
    </source>
</evidence>
<keyword evidence="4" id="KW-1185">Reference proteome</keyword>
<dbReference type="PIRSF" id="PIRSF016184">
    <property type="entry name" value="PhzC_PhzF"/>
    <property type="match status" value="1"/>
</dbReference>
<dbReference type="Proteomes" id="UP000824988">
    <property type="component" value="Chromosome"/>
</dbReference>
<sequence>MRIPLYQIDAFTKQVLQGNPAAVCPLREWPDDALLQAVAAENNLSETAFFVGGAGRYRLRWFTPTTEIDLCGHATLAAAHVLYRELAVESGEIVFDSRSGPLTVRQDGQRITMDFPRREVRPHGETAALAAALGLAPGRVLEADHLMAVFDDETAVSALRPNQRLLEQLDAALVIATAPGRNSDYVCRVFAPKMGIAEDPVTGSAHCLLAPYWAERLGKTELFARHLSPRGGEVYCDLSDSGVRIAGHTVKYLQGELFL</sequence>
<dbReference type="GO" id="GO:0005737">
    <property type="term" value="C:cytoplasm"/>
    <property type="evidence" value="ECO:0007669"/>
    <property type="project" value="TreeGrafter"/>
</dbReference>
<evidence type="ECO:0000313" key="3">
    <source>
        <dbReference type="EMBL" id="BBL71363.1"/>
    </source>
</evidence>
<dbReference type="InterPro" id="IPR003719">
    <property type="entry name" value="Phenazine_PhzF-like"/>
</dbReference>
<dbReference type="NCBIfam" id="TIGR00654">
    <property type="entry name" value="PhzF_family"/>
    <property type="match status" value="1"/>
</dbReference>
<dbReference type="PANTHER" id="PTHR13774:SF17">
    <property type="entry name" value="PHENAZINE BIOSYNTHESIS-LIKE DOMAIN-CONTAINING PROTEIN"/>
    <property type="match status" value="1"/>
</dbReference>
<dbReference type="EMBL" id="AP019782">
    <property type="protein sequence ID" value="BBL71363.1"/>
    <property type="molecule type" value="Genomic_DNA"/>
</dbReference>
<dbReference type="GO" id="GO:0016853">
    <property type="term" value="F:isomerase activity"/>
    <property type="evidence" value="ECO:0007669"/>
    <property type="project" value="UniProtKB-KW"/>
</dbReference>
<keyword evidence="2 3" id="KW-0413">Isomerase</keyword>
<organism evidence="3 4">
    <name type="scientific">Methylogaea oryzae</name>
    <dbReference type="NCBI Taxonomy" id="1295382"/>
    <lineage>
        <taxon>Bacteria</taxon>
        <taxon>Pseudomonadati</taxon>
        <taxon>Pseudomonadota</taxon>
        <taxon>Gammaproteobacteria</taxon>
        <taxon>Methylococcales</taxon>
        <taxon>Methylococcaceae</taxon>
        <taxon>Methylogaea</taxon>
    </lineage>
</organism>
<evidence type="ECO:0000256" key="1">
    <source>
        <dbReference type="ARBA" id="ARBA00008270"/>
    </source>
</evidence>
<dbReference type="KEGG" id="moz:MoryE10_19690"/>
<name>A0A8D4VNC0_9GAMM</name>
<protein>
    <submittedName>
        <fullName evidence="3">Isomerase</fullName>
    </submittedName>
</protein>
<evidence type="ECO:0000256" key="2">
    <source>
        <dbReference type="ARBA" id="ARBA00023235"/>
    </source>
</evidence>
<accession>A0A8D4VNC0</accession>
<dbReference type="Pfam" id="PF02567">
    <property type="entry name" value="PhzC-PhzF"/>
    <property type="match status" value="1"/>
</dbReference>
<reference evidence="3" key="1">
    <citation type="submission" date="2019-06" db="EMBL/GenBank/DDBJ databases">
        <title>Complete genome sequence of Methylogaea oryzae strain JCM16910.</title>
        <authorList>
            <person name="Asakawa S."/>
        </authorList>
    </citation>
    <scope>NUCLEOTIDE SEQUENCE</scope>
    <source>
        <strain evidence="3">E10</strain>
    </source>
</reference>
<dbReference type="AlphaFoldDB" id="A0A8D4VNC0"/>
<proteinExistence type="inferred from homology"/>
<dbReference type="PANTHER" id="PTHR13774">
    <property type="entry name" value="PHENAZINE BIOSYNTHESIS PROTEIN"/>
    <property type="match status" value="1"/>
</dbReference>